<dbReference type="InterPro" id="IPR012910">
    <property type="entry name" value="Plug_dom"/>
</dbReference>
<dbReference type="PANTHER" id="PTHR30069">
    <property type="entry name" value="TONB-DEPENDENT OUTER MEMBRANE RECEPTOR"/>
    <property type="match status" value="1"/>
</dbReference>
<keyword evidence="6 8" id="KW-0472">Membrane</keyword>
<feature type="signal peptide" evidence="10">
    <location>
        <begin position="1"/>
        <end position="22"/>
    </location>
</feature>
<evidence type="ECO:0000256" key="5">
    <source>
        <dbReference type="ARBA" id="ARBA00023077"/>
    </source>
</evidence>
<dbReference type="InterPro" id="IPR000531">
    <property type="entry name" value="Beta-barrel_TonB"/>
</dbReference>
<evidence type="ECO:0000313" key="13">
    <source>
        <dbReference type="EMBL" id="MEJ6010570.1"/>
    </source>
</evidence>
<feature type="domain" description="TonB-dependent receptor plug" evidence="12">
    <location>
        <begin position="45"/>
        <end position="149"/>
    </location>
</feature>
<keyword evidence="4 8" id="KW-0812">Transmembrane</keyword>
<keyword evidence="2 8" id="KW-0813">Transport</keyword>
<evidence type="ECO:0000259" key="11">
    <source>
        <dbReference type="Pfam" id="PF00593"/>
    </source>
</evidence>
<feature type="chain" id="PRO_5047338882" evidence="10">
    <location>
        <begin position="23"/>
        <end position="695"/>
    </location>
</feature>
<accession>A0ABU8S9P4</accession>
<evidence type="ECO:0000256" key="6">
    <source>
        <dbReference type="ARBA" id="ARBA00023136"/>
    </source>
</evidence>
<evidence type="ECO:0000256" key="7">
    <source>
        <dbReference type="ARBA" id="ARBA00023237"/>
    </source>
</evidence>
<name>A0ABU8S9P4_9SPHN</name>
<keyword evidence="10" id="KW-0732">Signal</keyword>
<protein>
    <submittedName>
        <fullName evidence="13">TonB-dependent receptor</fullName>
    </submittedName>
</protein>
<evidence type="ECO:0000256" key="1">
    <source>
        <dbReference type="ARBA" id="ARBA00004571"/>
    </source>
</evidence>
<keyword evidence="13" id="KW-0675">Receptor</keyword>
<dbReference type="RefSeq" id="WP_339967292.1">
    <property type="nucleotide sequence ID" value="NZ_JBBHJY010000005.1"/>
</dbReference>
<dbReference type="PANTHER" id="PTHR30069:SF40">
    <property type="entry name" value="TONB-DEPENDENT RECEPTOR NMB0964-RELATED"/>
    <property type="match status" value="1"/>
</dbReference>
<evidence type="ECO:0000256" key="10">
    <source>
        <dbReference type="SAM" id="SignalP"/>
    </source>
</evidence>
<evidence type="ECO:0000256" key="4">
    <source>
        <dbReference type="ARBA" id="ARBA00022692"/>
    </source>
</evidence>
<dbReference type="InterPro" id="IPR036942">
    <property type="entry name" value="Beta-barrel_TonB_sf"/>
</dbReference>
<dbReference type="Pfam" id="PF07715">
    <property type="entry name" value="Plug"/>
    <property type="match status" value="1"/>
</dbReference>
<dbReference type="SUPFAM" id="SSF56935">
    <property type="entry name" value="Porins"/>
    <property type="match status" value="1"/>
</dbReference>
<dbReference type="EMBL" id="JBBHJY010000005">
    <property type="protein sequence ID" value="MEJ6010570.1"/>
    <property type="molecule type" value="Genomic_DNA"/>
</dbReference>
<comment type="similarity">
    <text evidence="8 9">Belongs to the TonB-dependent receptor family.</text>
</comment>
<keyword evidence="3 8" id="KW-1134">Transmembrane beta strand</keyword>
<feature type="domain" description="TonB-dependent receptor-like beta-barrel" evidence="11">
    <location>
        <begin position="302"/>
        <end position="664"/>
    </location>
</feature>
<reference evidence="13 14" key="1">
    <citation type="submission" date="2024-03" db="EMBL/GenBank/DDBJ databases">
        <authorList>
            <person name="Jo J.-H."/>
        </authorList>
    </citation>
    <scope>NUCLEOTIDE SEQUENCE [LARGE SCALE GENOMIC DNA]</scope>
    <source>
        <strain evidence="13 14">AS3R-12</strain>
    </source>
</reference>
<dbReference type="InterPro" id="IPR037066">
    <property type="entry name" value="Plug_dom_sf"/>
</dbReference>
<evidence type="ECO:0000256" key="3">
    <source>
        <dbReference type="ARBA" id="ARBA00022452"/>
    </source>
</evidence>
<dbReference type="Gene3D" id="2.170.130.10">
    <property type="entry name" value="TonB-dependent receptor, plug domain"/>
    <property type="match status" value="1"/>
</dbReference>
<proteinExistence type="inferred from homology"/>
<keyword evidence="5 9" id="KW-0798">TonB box</keyword>
<dbReference type="Gene3D" id="2.40.170.20">
    <property type="entry name" value="TonB-dependent receptor, beta-barrel domain"/>
    <property type="match status" value="1"/>
</dbReference>
<evidence type="ECO:0000313" key="14">
    <source>
        <dbReference type="Proteomes" id="UP001379235"/>
    </source>
</evidence>
<dbReference type="Pfam" id="PF00593">
    <property type="entry name" value="TonB_dep_Rec_b-barrel"/>
    <property type="match status" value="1"/>
</dbReference>
<comment type="subcellular location">
    <subcellularLocation>
        <location evidence="1 8">Cell outer membrane</location>
        <topology evidence="1 8">Multi-pass membrane protein</topology>
    </subcellularLocation>
</comment>
<sequence length="695" mass="75248">MKRPLLLASAATFAVIASPVQAQEVDDHHAPEEIVVTGTLIRARQDVLSGVAVIQSQELAQALRPSIGETLQNLPGVSATSFGPSASRPVLRGLQGERVRVLTDGIGAIDVSNTSVDHAVVVNPLLAERIEVLRGPQSLLYGASAIGGVVNVTDRRLPTKVPSEKVHIGAIASYGSAANERSLSASTDVLIAENLVFHADGSWSKSDDLRIGGYALSPALRAQARASSLLPPDPDADVDFASNAALAGTLPNTSARAWTAGVGMTYVNDGGAIGVAYSHTDNIYGIPVRFATMPGEEQEAPRIALKQDRIDGRAEINTEGSLISKLAFRVGYADYQHSELEPDGSVGTTFYNKGVEARFELAQADRGGWKGVTGAQMVIRDFDVVGDEAFLPKNSSAQVGFFTLQQYETGPWNLEAGARFEHSRITSKPLPAQSQFYNGRLSFDTFSAALGAMYEITPQWKFGVNLSRTARAPAAEELLANGPHAGTESYEVGDPGLKPERVWSAEAILRGHGERFSFETSVYHSWFSNFIYDNRTGAVVDGLPEYRLQQANARFYGFEVQGDYTLAELGDWKLKAEALADYVHADIDSYGPAPRIPPLRIKGGLELSSWKWDFKANVERVTGQDRVAPNEDPTPGYTLANVEVSWRPWGRDKPLSLLLSANNLFDVNARRHASFLKDYAPLAGRDVRATLRLEI</sequence>
<gene>
    <name evidence="13" type="ORF">WG900_11655</name>
</gene>
<dbReference type="Proteomes" id="UP001379235">
    <property type="component" value="Unassembled WGS sequence"/>
</dbReference>
<evidence type="ECO:0000256" key="8">
    <source>
        <dbReference type="PROSITE-ProRule" id="PRU01360"/>
    </source>
</evidence>
<evidence type="ECO:0000256" key="2">
    <source>
        <dbReference type="ARBA" id="ARBA00022448"/>
    </source>
</evidence>
<evidence type="ECO:0000259" key="12">
    <source>
        <dbReference type="Pfam" id="PF07715"/>
    </source>
</evidence>
<evidence type="ECO:0000256" key="9">
    <source>
        <dbReference type="RuleBase" id="RU003357"/>
    </source>
</evidence>
<dbReference type="InterPro" id="IPR039426">
    <property type="entry name" value="TonB-dep_rcpt-like"/>
</dbReference>
<dbReference type="PROSITE" id="PS52016">
    <property type="entry name" value="TONB_DEPENDENT_REC_3"/>
    <property type="match status" value="1"/>
</dbReference>
<comment type="caution">
    <text evidence="13">The sequence shown here is derived from an EMBL/GenBank/DDBJ whole genome shotgun (WGS) entry which is preliminary data.</text>
</comment>
<organism evidence="13 14">
    <name type="scientific">Novosphingobium aquae</name>
    <dbReference type="NCBI Taxonomy" id="3133435"/>
    <lineage>
        <taxon>Bacteria</taxon>
        <taxon>Pseudomonadati</taxon>
        <taxon>Pseudomonadota</taxon>
        <taxon>Alphaproteobacteria</taxon>
        <taxon>Sphingomonadales</taxon>
        <taxon>Sphingomonadaceae</taxon>
        <taxon>Novosphingobium</taxon>
    </lineage>
</organism>
<keyword evidence="14" id="KW-1185">Reference proteome</keyword>
<keyword evidence="7 8" id="KW-0998">Cell outer membrane</keyword>